<evidence type="ECO:0000313" key="1">
    <source>
        <dbReference type="EMBL" id="PSW26157.1"/>
    </source>
</evidence>
<organism evidence="1 2">
    <name type="scientific">Photobacterium swingsii</name>
    <dbReference type="NCBI Taxonomy" id="680026"/>
    <lineage>
        <taxon>Bacteria</taxon>
        <taxon>Pseudomonadati</taxon>
        <taxon>Pseudomonadota</taxon>
        <taxon>Gammaproteobacteria</taxon>
        <taxon>Vibrionales</taxon>
        <taxon>Vibrionaceae</taxon>
        <taxon>Photobacterium</taxon>
    </lineage>
</organism>
<comment type="caution">
    <text evidence="1">The sequence shown here is derived from an EMBL/GenBank/DDBJ whole genome shotgun (WGS) entry which is preliminary data.</text>
</comment>
<dbReference type="EMBL" id="PYLZ01000002">
    <property type="protein sequence ID" value="PSW26157.1"/>
    <property type="molecule type" value="Genomic_DNA"/>
</dbReference>
<sequence length="53" mass="6557">MMKKTNLPTKPCAVCLKPFSWRKKWKRCWQDVKYCSERCRRAKTNQKHREKVD</sequence>
<dbReference type="PANTHER" id="PTHR37463:SF1">
    <property type="entry name" value="DUF2256 DOMAIN-CONTAINING PROTEIN"/>
    <property type="match status" value="1"/>
</dbReference>
<dbReference type="AlphaFoldDB" id="A0A2T3PB08"/>
<dbReference type="PANTHER" id="PTHR37463">
    <property type="entry name" value="GSL3115 PROTEIN"/>
    <property type="match status" value="1"/>
</dbReference>
<evidence type="ECO:0000313" key="2">
    <source>
        <dbReference type="Proteomes" id="UP000240481"/>
    </source>
</evidence>
<reference evidence="1 2" key="1">
    <citation type="submission" date="2018-01" db="EMBL/GenBank/DDBJ databases">
        <title>Whole genome sequencing of Histamine producing bacteria.</title>
        <authorList>
            <person name="Butler K."/>
        </authorList>
    </citation>
    <scope>NUCLEOTIDE SEQUENCE [LARGE SCALE GENOMIC DNA]</scope>
    <source>
        <strain evidence="1 2">DSM 24669</strain>
    </source>
</reference>
<keyword evidence="2" id="KW-1185">Reference proteome</keyword>
<dbReference type="OrthoDB" id="27194at2"/>
<gene>
    <name evidence="1" type="ORF">C9I94_05110</name>
</gene>
<accession>A0A2T3PB08</accession>
<dbReference type="Pfam" id="PF10013">
    <property type="entry name" value="DUF2256"/>
    <property type="match status" value="1"/>
</dbReference>
<proteinExistence type="predicted"/>
<name>A0A2T3PB08_9GAMM</name>
<dbReference type="Proteomes" id="UP000240481">
    <property type="component" value="Unassembled WGS sequence"/>
</dbReference>
<dbReference type="InterPro" id="IPR017136">
    <property type="entry name" value="UCP037205"/>
</dbReference>
<protein>
    <submittedName>
        <fullName evidence="1">DUF2256 domain-containing protein</fullName>
    </submittedName>
</protein>
<dbReference type="PIRSF" id="PIRSF037205">
    <property type="entry name" value="UCP037205"/>
    <property type="match status" value="1"/>
</dbReference>